<dbReference type="Gene3D" id="1.10.287.210">
    <property type="match status" value="1"/>
</dbReference>
<dbReference type="RefSeq" id="WP_006783656.1">
    <property type="nucleotide sequence ID" value="NZ_CABJBH010000002.1"/>
</dbReference>
<name>A0A173U4W2_9FIRM</name>
<comment type="caution">
    <text evidence="3">The sequence shown here is derived from an EMBL/GenBank/DDBJ whole genome shotgun (WGS) entry which is preliminary data.</text>
</comment>
<dbReference type="SUPFAM" id="SSF50729">
    <property type="entry name" value="PH domain-like"/>
    <property type="match status" value="1"/>
</dbReference>
<feature type="domain" description="Bacterial Pleckstrin homology" evidence="1">
    <location>
        <begin position="10"/>
        <end position="132"/>
    </location>
</feature>
<evidence type="ECO:0000313" key="4">
    <source>
        <dbReference type="Proteomes" id="UP000487649"/>
    </source>
</evidence>
<reference evidence="3 4" key="1">
    <citation type="journal article" date="2019" name="Nat. Med.">
        <title>A library of human gut bacterial isolates paired with longitudinal multiomics data enables mechanistic microbiome research.</title>
        <authorList>
            <person name="Poyet M."/>
            <person name="Groussin M."/>
            <person name="Gibbons S.M."/>
            <person name="Avila-Pacheco J."/>
            <person name="Jiang X."/>
            <person name="Kearney S.M."/>
            <person name="Perrotta A.R."/>
            <person name="Berdy B."/>
            <person name="Zhao S."/>
            <person name="Lieberman T.D."/>
            <person name="Swanson P.K."/>
            <person name="Smith M."/>
            <person name="Roesemann S."/>
            <person name="Alexander J.E."/>
            <person name="Rich S.A."/>
            <person name="Livny J."/>
            <person name="Vlamakis H."/>
            <person name="Clish C."/>
            <person name="Bullock K."/>
            <person name="Deik A."/>
            <person name="Scott J."/>
            <person name="Pierce K.A."/>
            <person name="Xavier R.J."/>
            <person name="Alm E.J."/>
        </authorList>
    </citation>
    <scope>NUCLEOTIDE SEQUENCE [LARGE SCALE GENOMIC DNA]</scope>
    <source>
        <strain evidence="3 4">BIOML-A198</strain>
    </source>
</reference>
<evidence type="ECO:0000259" key="2">
    <source>
        <dbReference type="Pfam" id="PF11724"/>
    </source>
</evidence>
<evidence type="ECO:0000313" key="3">
    <source>
        <dbReference type="EMBL" id="MTK22595.1"/>
    </source>
</evidence>
<dbReference type="Pfam" id="PF08000">
    <property type="entry name" value="bPH_1"/>
    <property type="match status" value="1"/>
</dbReference>
<dbReference type="InterPro" id="IPR012544">
    <property type="entry name" value="PHb"/>
</dbReference>
<dbReference type="AlphaFoldDB" id="A0A173U4W2"/>
<sequence length="204" mass="23675">MLKKFAADALGISDIGKIISPNDYDKVMADDFIMHEDDEKIFFLIKSKTDEYCFTNLALIHVDGTSAVSSKRLVKRYDYYKHTISHVMIETAGTVDLDCELKFDIDNQEFSIDVNRNQLEQLKDIYKALIKISHIIEENQVLLQKSEQTLNFASVACGSQRQETGNLLDQFVKVNEYAFNWIKQSREAYIQKDFTEVFEKYINN</sequence>
<accession>A0A173U4W2</accession>
<dbReference type="OrthoDB" id="2351508at2"/>
<dbReference type="EMBL" id="WMQE01000044">
    <property type="protein sequence ID" value="MTK22595.1"/>
    <property type="molecule type" value="Genomic_DNA"/>
</dbReference>
<dbReference type="Proteomes" id="UP000487649">
    <property type="component" value="Unassembled WGS sequence"/>
</dbReference>
<feature type="domain" description="YvbH-like oligomerisation" evidence="2">
    <location>
        <begin position="146"/>
        <end position="204"/>
    </location>
</feature>
<dbReference type="Pfam" id="PF11724">
    <property type="entry name" value="YvbH_ext"/>
    <property type="match status" value="1"/>
</dbReference>
<evidence type="ECO:0000259" key="1">
    <source>
        <dbReference type="Pfam" id="PF08000"/>
    </source>
</evidence>
<proteinExistence type="predicted"/>
<dbReference type="PANTHER" id="PTHR35796">
    <property type="entry name" value="HYPOTHETICAL CYTOSOLIC PROTEIN"/>
    <property type="match status" value="1"/>
</dbReference>
<protein>
    <submittedName>
        <fullName evidence="3">Uncharacterized protein</fullName>
    </submittedName>
</protein>
<dbReference type="InterPro" id="IPR037063">
    <property type="entry name" value="PHb_sf"/>
</dbReference>
<gene>
    <name evidence="3" type="ORF">GMA92_14390</name>
</gene>
<dbReference type="PANTHER" id="PTHR35796:SF2">
    <property type="entry name" value="YVBH-LIKE OLIGOMERISATION REGION"/>
    <property type="match status" value="1"/>
</dbReference>
<dbReference type="GeneID" id="60058518"/>
<organism evidence="3 4">
    <name type="scientific">Turicibacter sanguinis</name>
    <dbReference type="NCBI Taxonomy" id="154288"/>
    <lineage>
        <taxon>Bacteria</taxon>
        <taxon>Bacillati</taxon>
        <taxon>Bacillota</taxon>
        <taxon>Erysipelotrichia</taxon>
        <taxon>Erysipelotrichales</taxon>
        <taxon>Turicibacteraceae</taxon>
        <taxon>Turicibacter</taxon>
    </lineage>
</organism>
<dbReference type="Gene3D" id="2.30.29.50">
    <property type="entry name" value="Bacterial Pleckstrin homology domain"/>
    <property type="match status" value="1"/>
</dbReference>
<dbReference type="InterPro" id="IPR021722">
    <property type="entry name" value="YvbH_oligomer_dom"/>
</dbReference>